<sequence length="107" mass="11933">MLLLTALARKLGALETCIPCFGTLTLTSPSTIIDMEYYISNAAVGRLCSEVIASAFLVQLYPKLFIMGFNPHRSFPQGPFPSPYILLMQLGFTGPECKWLLPARFDW</sequence>
<dbReference type="InParanoid" id="C3Z616"/>
<protein>
    <submittedName>
        <fullName evidence="1">Uncharacterized protein</fullName>
    </submittedName>
</protein>
<proteinExistence type="predicted"/>
<evidence type="ECO:0000313" key="1">
    <source>
        <dbReference type="EMBL" id="EEN52279.1"/>
    </source>
</evidence>
<name>C3Z616_BRAFL</name>
<accession>C3Z616</accession>
<reference evidence="1" key="1">
    <citation type="journal article" date="2008" name="Nature">
        <title>The amphioxus genome and the evolution of the chordate karyotype.</title>
        <authorList>
            <consortium name="US DOE Joint Genome Institute (JGI-PGF)"/>
            <person name="Putnam N.H."/>
            <person name="Butts T."/>
            <person name="Ferrier D.E.K."/>
            <person name="Furlong R.F."/>
            <person name="Hellsten U."/>
            <person name="Kawashima T."/>
            <person name="Robinson-Rechavi M."/>
            <person name="Shoguchi E."/>
            <person name="Terry A."/>
            <person name="Yu J.-K."/>
            <person name="Benito-Gutierrez E.L."/>
            <person name="Dubchak I."/>
            <person name="Garcia-Fernandez J."/>
            <person name="Gibson-Brown J.J."/>
            <person name="Grigoriev I.V."/>
            <person name="Horton A.C."/>
            <person name="de Jong P.J."/>
            <person name="Jurka J."/>
            <person name="Kapitonov V.V."/>
            <person name="Kohara Y."/>
            <person name="Kuroki Y."/>
            <person name="Lindquist E."/>
            <person name="Lucas S."/>
            <person name="Osoegawa K."/>
            <person name="Pennacchio L.A."/>
            <person name="Salamov A.A."/>
            <person name="Satou Y."/>
            <person name="Sauka-Spengler T."/>
            <person name="Schmutz J."/>
            <person name="Shin-I T."/>
            <person name="Toyoda A."/>
            <person name="Bronner-Fraser M."/>
            <person name="Fujiyama A."/>
            <person name="Holland L.Z."/>
            <person name="Holland P.W.H."/>
            <person name="Satoh N."/>
            <person name="Rokhsar D.S."/>
        </authorList>
    </citation>
    <scope>NUCLEOTIDE SEQUENCE [LARGE SCALE GENOMIC DNA]</scope>
    <source>
        <strain evidence="1">S238N-H82</strain>
        <tissue evidence="1">Testes</tissue>
    </source>
</reference>
<dbReference type="AlphaFoldDB" id="C3Z616"/>
<dbReference type="EMBL" id="GG666583">
    <property type="protein sequence ID" value="EEN52279.1"/>
    <property type="molecule type" value="Genomic_DNA"/>
</dbReference>
<gene>
    <name evidence="1" type="ORF">BRAFLDRAFT_65980</name>
</gene>
<organism>
    <name type="scientific">Branchiostoma floridae</name>
    <name type="common">Florida lancelet</name>
    <name type="synonym">Amphioxus</name>
    <dbReference type="NCBI Taxonomy" id="7739"/>
    <lineage>
        <taxon>Eukaryota</taxon>
        <taxon>Metazoa</taxon>
        <taxon>Chordata</taxon>
        <taxon>Cephalochordata</taxon>
        <taxon>Leptocardii</taxon>
        <taxon>Amphioxiformes</taxon>
        <taxon>Branchiostomatidae</taxon>
        <taxon>Branchiostoma</taxon>
    </lineage>
</organism>